<dbReference type="AlphaFoldDB" id="A0A1G5Z9I0"/>
<name>A0A1G5Z9I0_9BACT</name>
<organism evidence="1 2">
    <name type="scientific">Algoriphagus alkaliphilus</name>
    <dbReference type="NCBI Taxonomy" id="279824"/>
    <lineage>
        <taxon>Bacteria</taxon>
        <taxon>Pseudomonadati</taxon>
        <taxon>Bacteroidota</taxon>
        <taxon>Cytophagia</taxon>
        <taxon>Cytophagales</taxon>
        <taxon>Cyclobacteriaceae</taxon>
        <taxon>Algoriphagus</taxon>
    </lineage>
</organism>
<dbReference type="EMBL" id="FMXE01000029">
    <property type="protein sequence ID" value="SDA91282.1"/>
    <property type="molecule type" value="Genomic_DNA"/>
</dbReference>
<evidence type="ECO:0000313" key="2">
    <source>
        <dbReference type="Proteomes" id="UP000198756"/>
    </source>
</evidence>
<keyword evidence="2" id="KW-1185">Reference proteome</keyword>
<proteinExistence type="predicted"/>
<sequence length="134" mass="15809">MDIKFTESELQFLSKSYGDENIQLDFTDTNEFTIHHPKAKIPCEIIAFTSRSIRIQYKLGFFKNLIVNMFVNFELEGIIWDKREKYFDIHPFSFLPEKERLATKDFRIDAISLEPGSFEITLGIMPEKSLNDQF</sequence>
<reference evidence="2" key="1">
    <citation type="submission" date="2016-10" db="EMBL/GenBank/DDBJ databases">
        <authorList>
            <person name="Varghese N."/>
            <person name="Submissions S."/>
        </authorList>
    </citation>
    <scope>NUCLEOTIDE SEQUENCE [LARGE SCALE GENOMIC DNA]</scope>
    <source>
        <strain evidence="2">DSM 22703</strain>
    </source>
</reference>
<protein>
    <submittedName>
        <fullName evidence="1">Uncharacterized protein</fullName>
    </submittedName>
</protein>
<dbReference type="Proteomes" id="UP000198756">
    <property type="component" value="Unassembled WGS sequence"/>
</dbReference>
<evidence type="ECO:0000313" key="1">
    <source>
        <dbReference type="EMBL" id="SDA91282.1"/>
    </source>
</evidence>
<gene>
    <name evidence="1" type="ORF">SAMN03080617_03391</name>
</gene>
<dbReference type="OrthoDB" id="826068at2"/>
<dbReference type="RefSeq" id="WP_092732473.1">
    <property type="nucleotide sequence ID" value="NZ_FMXE01000029.1"/>
</dbReference>
<accession>A0A1G5Z9I0</accession>